<feature type="transmembrane region" description="Helical" evidence="6">
    <location>
        <begin position="306"/>
        <end position="323"/>
    </location>
</feature>
<keyword evidence="4 6" id="KW-1133">Transmembrane helix</keyword>
<name>A0A4Z1BFE3_9STAP</name>
<dbReference type="GO" id="GO:0030420">
    <property type="term" value="P:establishment of competence for transformation"/>
    <property type="evidence" value="ECO:0007669"/>
    <property type="project" value="InterPro"/>
</dbReference>
<feature type="transmembrane region" description="Helical" evidence="6">
    <location>
        <begin position="283"/>
        <end position="300"/>
    </location>
</feature>
<dbReference type="InterPro" id="IPR035681">
    <property type="entry name" value="ComA-like_MBL"/>
</dbReference>
<dbReference type="InterPro" id="IPR004477">
    <property type="entry name" value="ComEC_N"/>
</dbReference>
<comment type="subcellular location">
    <subcellularLocation>
        <location evidence="1">Cell membrane</location>
        <topology evidence="1">Multi-pass membrane protein</topology>
    </subcellularLocation>
</comment>
<evidence type="ECO:0000256" key="6">
    <source>
        <dbReference type="SAM" id="Phobius"/>
    </source>
</evidence>
<dbReference type="InterPro" id="IPR001279">
    <property type="entry name" value="Metallo-B-lactamas"/>
</dbReference>
<dbReference type="Pfam" id="PF03772">
    <property type="entry name" value="Competence"/>
    <property type="match status" value="1"/>
</dbReference>
<protein>
    <submittedName>
        <fullName evidence="8">DNA internalization-related competence protein ComEC/Rec2</fullName>
    </submittedName>
</protein>
<feature type="transmembrane region" description="Helical" evidence="6">
    <location>
        <begin position="330"/>
        <end position="349"/>
    </location>
</feature>
<comment type="caution">
    <text evidence="8">The sequence shown here is derived from an EMBL/GenBank/DDBJ whole genome shotgun (WGS) entry which is preliminary data.</text>
</comment>
<feature type="transmembrane region" description="Helical" evidence="6">
    <location>
        <begin position="361"/>
        <end position="385"/>
    </location>
</feature>
<dbReference type="NCBIfam" id="TIGR00360">
    <property type="entry name" value="ComEC_N-term"/>
    <property type="match status" value="1"/>
</dbReference>
<organism evidence="8 9">
    <name type="scientific">Staphylococcus pragensis</name>
    <dbReference type="NCBI Taxonomy" id="1611836"/>
    <lineage>
        <taxon>Bacteria</taxon>
        <taxon>Bacillati</taxon>
        <taxon>Bacillota</taxon>
        <taxon>Bacilli</taxon>
        <taxon>Bacillales</taxon>
        <taxon>Staphylococcaceae</taxon>
        <taxon>Staphylococcus</taxon>
    </lineage>
</organism>
<evidence type="ECO:0000259" key="7">
    <source>
        <dbReference type="SMART" id="SM00849"/>
    </source>
</evidence>
<dbReference type="AlphaFoldDB" id="A0A4Z1BFE3"/>
<keyword evidence="2" id="KW-1003">Cell membrane</keyword>
<dbReference type="SUPFAM" id="SSF56281">
    <property type="entry name" value="Metallo-hydrolase/oxidoreductase"/>
    <property type="match status" value="1"/>
</dbReference>
<feature type="domain" description="Metallo-beta-lactamase" evidence="7">
    <location>
        <begin position="478"/>
        <end position="683"/>
    </location>
</feature>
<dbReference type="Pfam" id="PF00753">
    <property type="entry name" value="Lactamase_B"/>
    <property type="match status" value="1"/>
</dbReference>
<dbReference type="InterPro" id="IPR004797">
    <property type="entry name" value="Competence_ComEC/Rec2"/>
</dbReference>
<evidence type="ECO:0000256" key="5">
    <source>
        <dbReference type="ARBA" id="ARBA00023136"/>
    </source>
</evidence>
<dbReference type="SMART" id="SM00849">
    <property type="entry name" value="Lactamase_B"/>
    <property type="match status" value="1"/>
</dbReference>
<evidence type="ECO:0000313" key="9">
    <source>
        <dbReference type="Proteomes" id="UP000297459"/>
    </source>
</evidence>
<evidence type="ECO:0000256" key="3">
    <source>
        <dbReference type="ARBA" id="ARBA00022692"/>
    </source>
</evidence>
<sequence length="727" mass="83100">MIYIALSLLSGILWIHLKVFSLFLISLLIFLSLQKQFNFNFFILLIISFIFGILVAEHNINASAKLNQYYSMHQIINREVVFNGMVSQTKNQFKGEFNIDGIEYSFTYINKNHNIIASMLEHSACPIKGTLSNVINDKAYVFIKEINYKQCHVLVHDNFIERHIKYITNKLQHSNLKNPEKILALITGDMSGIDKEYLEKVKTIGIYHLLAVSGSHIATISFLIHQSLVRFNIPKLLIKLAIILVLILFAFYTGFAPSALRAILATIIFLIIPHRFKLSSLDILSIVFVGLTISYPTIIYDIGFQFSFLISFFILLSLPLINSLSHLQSLLFLTFIAQLSSSILSIYHFNQLQWIGLFSNLIFVPFYSFVIFPLSIFVFIIYHFVNNVNFINNLMNNIFDFHDVILKLFLIFKNEQIFVASTSPINLLIYFLLSLLSFVFICHKKVLASFLILLVYIVAILFNSQPYHSTITFLNVGQGDSLLFQTNKNETLMVDTGGKESSNNQSDNHNISKYHILPSLKSKGISSIDYLILTHPHADHIAEFPYLASHIKIKKLYINVYSYSKEQLSRIRMICDKNNIKLFDAAKIDTIHLSNSNISFLHSYIPMSEDKNEQSIVLLVKYRKINILLMGDATKNNETVLLKKYDLPKVDILKVGHHGSKTSSSLPFLEKIHPSISVISSGKNNKYHLPNQSTIDSLLKLDSKIFNTQNDGEISIDLDNHFSTSFN</sequence>
<keyword evidence="5 6" id="KW-0472">Membrane</keyword>
<evidence type="ECO:0000313" key="8">
    <source>
        <dbReference type="EMBL" id="TGN28908.1"/>
    </source>
</evidence>
<evidence type="ECO:0000256" key="1">
    <source>
        <dbReference type="ARBA" id="ARBA00004651"/>
    </source>
</evidence>
<evidence type="ECO:0000256" key="4">
    <source>
        <dbReference type="ARBA" id="ARBA00022989"/>
    </source>
</evidence>
<feature type="transmembrane region" description="Helical" evidence="6">
    <location>
        <begin position="12"/>
        <end position="30"/>
    </location>
</feature>
<evidence type="ECO:0000256" key="2">
    <source>
        <dbReference type="ARBA" id="ARBA00022475"/>
    </source>
</evidence>
<feature type="transmembrane region" description="Helical" evidence="6">
    <location>
        <begin position="417"/>
        <end position="440"/>
    </location>
</feature>
<dbReference type="InterPro" id="IPR036866">
    <property type="entry name" value="RibonucZ/Hydroxyglut_hydro"/>
</dbReference>
<dbReference type="PANTHER" id="PTHR30619">
    <property type="entry name" value="DNA INTERNALIZATION/COMPETENCE PROTEIN COMEC/REC2"/>
    <property type="match status" value="1"/>
</dbReference>
<feature type="transmembrane region" description="Helical" evidence="6">
    <location>
        <begin position="37"/>
        <end position="56"/>
    </location>
</feature>
<dbReference type="GO" id="GO:0005886">
    <property type="term" value="C:plasma membrane"/>
    <property type="evidence" value="ECO:0007669"/>
    <property type="project" value="UniProtKB-SubCell"/>
</dbReference>
<dbReference type="InterPro" id="IPR052159">
    <property type="entry name" value="Competence_DNA_uptake"/>
</dbReference>
<proteinExistence type="predicted"/>
<feature type="transmembrane region" description="Helical" evidence="6">
    <location>
        <begin position="446"/>
        <end position="464"/>
    </location>
</feature>
<keyword evidence="3 6" id="KW-0812">Transmembrane</keyword>
<dbReference type="NCBIfam" id="TIGR00361">
    <property type="entry name" value="ComEC_Rec2"/>
    <property type="match status" value="1"/>
</dbReference>
<feature type="transmembrane region" description="Helical" evidence="6">
    <location>
        <begin position="204"/>
        <end position="224"/>
    </location>
</feature>
<gene>
    <name evidence="8" type="ORF">E2558_04500</name>
</gene>
<dbReference type="CDD" id="cd07731">
    <property type="entry name" value="ComA-like_MBL-fold"/>
    <property type="match status" value="1"/>
</dbReference>
<reference evidence="8 9" key="1">
    <citation type="submission" date="2019-04" db="EMBL/GenBank/DDBJ databases">
        <title>Genomic characterization of Staphylococcus petrasii strains.</title>
        <authorList>
            <person name="Vrbovska V."/>
            <person name="Kovarovic V."/>
            <person name="Maslanova I."/>
            <person name="Indrakova A."/>
            <person name="Petras P."/>
            <person name="Sedo O."/>
            <person name="Svec P."/>
            <person name="Fisarova L."/>
            <person name="Sedlacek I."/>
            <person name="Doskar J."/>
            <person name="Pantucek R."/>
        </authorList>
    </citation>
    <scope>NUCLEOTIDE SEQUENCE [LARGE SCALE GENOMIC DNA]</scope>
    <source>
        <strain evidence="8 9">CCM 8529</strain>
    </source>
</reference>
<dbReference type="Gene3D" id="3.60.15.10">
    <property type="entry name" value="Ribonuclease Z/Hydroxyacylglutathione hydrolase-like"/>
    <property type="match status" value="1"/>
</dbReference>
<keyword evidence="9" id="KW-1185">Reference proteome</keyword>
<feature type="transmembrane region" description="Helical" evidence="6">
    <location>
        <begin position="236"/>
        <end position="253"/>
    </location>
</feature>
<dbReference type="RefSeq" id="WP_126567003.1">
    <property type="nucleotide sequence ID" value="NZ_BMCY01000001.1"/>
</dbReference>
<dbReference type="PANTHER" id="PTHR30619:SF1">
    <property type="entry name" value="RECOMBINATION PROTEIN 2"/>
    <property type="match status" value="1"/>
</dbReference>
<accession>A0A4Z1BFE3</accession>
<dbReference type="Proteomes" id="UP000297459">
    <property type="component" value="Unassembled WGS sequence"/>
</dbReference>
<dbReference type="EMBL" id="SRPJ01000001">
    <property type="protein sequence ID" value="TGN28908.1"/>
    <property type="molecule type" value="Genomic_DNA"/>
</dbReference>